<evidence type="ECO:0000256" key="1">
    <source>
        <dbReference type="SAM" id="MobiDB-lite"/>
    </source>
</evidence>
<gene>
    <name evidence="2" type="ORF">PISMIDRAFT_685490</name>
</gene>
<dbReference type="HOGENOM" id="CLU_031481_1_0_1"/>
<protein>
    <submittedName>
        <fullName evidence="2">Uncharacterized protein</fullName>
    </submittedName>
</protein>
<feature type="compositionally biased region" description="Basic and acidic residues" evidence="1">
    <location>
        <begin position="14"/>
        <end position="34"/>
    </location>
</feature>
<accession>A0A0C9ZBD1</accession>
<evidence type="ECO:0000313" key="3">
    <source>
        <dbReference type="Proteomes" id="UP000054018"/>
    </source>
</evidence>
<reference evidence="2 3" key="1">
    <citation type="submission" date="2014-04" db="EMBL/GenBank/DDBJ databases">
        <authorList>
            <consortium name="DOE Joint Genome Institute"/>
            <person name="Kuo A."/>
            <person name="Kohler A."/>
            <person name="Costa M.D."/>
            <person name="Nagy L.G."/>
            <person name="Floudas D."/>
            <person name="Copeland A."/>
            <person name="Barry K.W."/>
            <person name="Cichocki N."/>
            <person name="Veneault-Fourrey C."/>
            <person name="LaButti K."/>
            <person name="Lindquist E.A."/>
            <person name="Lipzen A."/>
            <person name="Lundell T."/>
            <person name="Morin E."/>
            <person name="Murat C."/>
            <person name="Sun H."/>
            <person name="Tunlid A."/>
            <person name="Henrissat B."/>
            <person name="Grigoriev I.V."/>
            <person name="Hibbett D.S."/>
            <person name="Martin F."/>
            <person name="Nordberg H.P."/>
            <person name="Cantor M.N."/>
            <person name="Hua S.X."/>
        </authorList>
    </citation>
    <scope>NUCLEOTIDE SEQUENCE [LARGE SCALE GENOMIC DNA]</scope>
    <source>
        <strain evidence="2 3">441</strain>
    </source>
</reference>
<dbReference type="OrthoDB" id="3147752at2759"/>
<evidence type="ECO:0000313" key="2">
    <source>
        <dbReference type="EMBL" id="KIK17233.1"/>
    </source>
</evidence>
<feature type="compositionally biased region" description="Basic and acidic residues" evidence="1">
    <location>
        <begin position="85"/>
        <end position="107"/>
    </location>
</feature>
<feature type="region of interest" description="Disordered" evidence="1">
    <location>
        <begin position="85"/>
        <end position="114"/>
    </location>
</feature>
<keyword evidence="3" id="KW-1185">Reference proteome</keyword>
<feature type="region of interest" description="Disordered" evidence="1">
    <location>
        <begin position="1"/>
        <end position="70"/>
    </location>
</feature>
<dbReference type="AlphaFoldDB" id="A0A0C9ZBD1"/>
<proteinExistence type="predicted"/>
<organism evidence="2 3">
    <name type="scientific">Pisolithus microcarpus 441</name>
    <dbReference type="NCBI Taxonomy" id="765257"/>
    <lineage>
        <taxon>Eukaryota</taxon>
        <taxon>Fungi</taxon>
        <taxon>Dikarya</taxon>
        <taxon>Basidiomycota</taxon>
        <taxon>Agaricomycotina</taxon>
        <taxon>Agaricomycetes</taxon>
        <taxon>Agaricomycetidae</taxon>
        <taxon>Boletales</taxon>
        <taxon>Sclerodermatineae</taxon>
        <taxon>Pisolithaceae</taxon>
        <taxon>Pisolithus</taxon>
    </lineage>
</organism>
<sequence length="442" mass="49872">MEKIFGWGSPNQRYRADSSKDGEQPRAPRNEGVDSRAMVIAGNELSSTTNAARGSGSGTNTGYGDDGRYESDYRAKYKELERKERESRRRYEQQLAEKDRRLQDMKSRQQAIAQEDRKAREALNSEVQRLKSELHWTRGQLSRHSQENMIYKDEIRRAETQNEETKRRLEEKANELKGAQAFLKHANMLSGADVISLVDRLNSEVYQGAASMVDTFEFEGTSRRMDDAAWKRAMGATSKTIGGELTRALIAQRGRDKDDYDPILVQYALQTCLIFCCFKICISWAPEEENSQFLRSVYSEIQKKEDQVVAGRWRALTRAHIRETRNPDTETKQIIHELRAVLIVAGCSDKELSTEFEKDLLEITTFAIRVQTAIGESITSMDLEPYILPPGIPFDASLMEEEGGGQAQGKKTVGSIGLGVAQLVNGDRTILVKAKVLLDSAL</sequence>
<dbReference type="EMBL" id="KN833835">
    <property type="protein sequence ID" value="KIK17233.1"/>
    <property type="molecule type" value="Genomic_DNA"/>
</dbReference>
<dbReference type="Proteomes" id="UP000054018">
    <property type="component" value="Unassembled WGS sequence"/>
</dbReference>
<feature type="compositionally biased region" description="Polar residues" evidence="1">
    <location>
        <begin position="44"/>
        <end position="54"/>
    </location>
</feature>
<reference evidence="3" key="2">
    <citation type="submission" date="2015-01" db="EMBL/GenBank/DDBJ databases">
        <title>Evolutionary Origins and Diversification of the Mycorrhizal Mutualists.</title>
        <authorList>
            <consortium name="DOE Joint Genome Institute"/>
            <consortium name="Mycorrhizal Genomics Consortium"/>
            <person name="Kohler A."/>
            <person name="Kuo A."/>
            <person name="Nagy L.G."/>
            <person name="Floudas D."/>
            <person name="Copeland A."/>
            <person name="Barry K.W."/>
            <person name="Cichocki N."/>
            <person name="Veneault-Fourrey C."/>
            <person name="LaButti K."/>
            <person name="Lindquist E.A."/>
            <person name="Lipzen A."/>
            <person name="Lundell T."/>
            <person name="Morin E."/>
            <person name="Murat C."/>
            <person name="Riley R."/>
            <person name="Ohm R."/>
            <person name="Sun H."/>
            <person name="Tunlid A."/>
            <person name="Henrissat B."/>
            <person name="Grigoriev I.V."/>
            <person name="Hibbett D.S."/>
            <person name="Martin F."/>
        </authorList>
    </citation>
    <scope>NUCLEOTIDE SEQUENCE [LARGE SCALE GENOMIC DNA]</scope>
    <source>
        <strain evidence="3">441</strain>
    </source>
</reference>
<name>A0A0C9ZBD1_9AGAM</name>